<evidence type="ECO:0000313" key="2">
    <source>
        <dbReference type="Proteomes" id="UP000269847"/>
    </source>
</evidence>
<evidence type="ECO:0000313" key="1">
    <source>
        <dbReference type="EMBL" id="AYF84932.1"/>
    </source>
</evidence>
<dbReference type="InterPro" id="IPR008764">
    <property type="entry name" value="Peptidase_U57"/>
</dbReference>
<keyword evidence="1" id="KW-0614">Plasmid</keyword>
<dbReference type="Pfam" id="PF05582">
    <property type="entry name" value="Peptidase_U57"/>
    <property type="match status" value="1"/>
</dbReference>
<dbReference type="EMBL" id="CP032609">
    <property type="protein sequence ID" value="AYF84932.1"/>
    <property type="molecule type" value="Genomic_DNA"/>
</dbReference>
<sequence length="324" mass="36660">MKGWEKFMAIQVGDVVAIMTPQPAGGFFMLAQPVQDLWRVVEVSPPVAKVKGVTNRCTILCPINQLAELPSEQITQIMHESDQRNIEYFNWRASLQNPNRFYREEIPSNEYFQSHGSILHIDADQRFMEKCKKKYEELGVKANAYYLDTPEMADNIESLLKQHNPDILVITGHDGLLNQENPMSLESYDSSKHYYNATKKAREFDRDKNSLIIFCGACMSFFEALIQAGANFASSPKRVNIQMFDPVFIAEKISKTPFLTKVNLAETIGSTISGFDGIGGMESIGKSKLTIPKINDVSIPNRNHPVTSPQSVSYKYNPRSSHYF</sequence>
<proteinExistence type="predicted"/>
<name>A0A9W3YKG6_BACTU</name>
<accession>A0A9W3YKG6</accession>
<geneLocation type="plasmid" evidence="1 2">
    <name>p.2</name>
</geneLocation>
<protein>
    <submittedName>
        <fullName evidence="1">Uncharacterized protein</fullName>
    </submittedName>
</protein>
<reference evidence="1 2" key="1">
    <citation type="submission" date="2018-09" db="EMBL/GenBank/DDBJ databases">
        <title>Complete genome of Bacillus thuringiensis strain QZL38.</title>
        <authorList>
            <person name="Song F."/>
        </authorList>
    </citation>
    <scope>NUCLEOTIDE SEQUENCE [LARGE SCALE GENOMIC DNA]</scope>
    <source>
        <strain evidence="1 2">QZL38</strain>
        <plasmid evidence="1 2">p.2</plasmid>
    </source>
</reference>
<dbReference type="Proteomes" id="UP000269847">
    <property type="component" value="Plasmid p.2"/>
</dbReference>
<dbReference type="AlphaFoldDB" id="A0A9W3YKG6"/>
<organism evidence="1 2">
    <name type="scientific">Bacillus thuringiensis</name>
    <dbReference type="NCBI Taxonomy" id="1428"/>
    <lineage>
        <taxon>Bacteria</taxon>
        <taxon>Bacillati</taxon>
        <taxon>Bacillota</taxon>
        <taxon>Bacilli</taxon>
        <taxon>Bacillales</taxon>
        <taxon>Bacillaceae</taxon>
        <taxon>Bacillus</taxon>
        <taxon>Bacillus cereus group</taxon>
    </lineage>
</organism>
<gene>
    <name evidence="1" type="ORF">D7J84_28375</name>
</gene>